<reference evidence="1 2" key="1">
    <citation type="submission" date="2021-03" db="EMBL/GenBank/DDBJ databases">
        <title>Genomic and phenotypic characterization of Chloracidobacterium isolates provides evidence for multiple species.</title>
        <authorList>
            <person name="Saini M.K."/>
            <person name="Costas A.M.G."/>
            <person name="Tank M."/>
            <person name="Bryant D.A."/>
        </authorList>
    </citation>
    <scope>NUCLEOTIDE SEQUENCE [LARGE SCALE GENOMIC DNA]</scope>
    <source>
        <strain evidence="1 2">BV2-C</strain>
    </source>
</reference>
<evidence type="ECO:0008006" key="3">
    <source>
        <dbReference type="Google" id="ProtNLM"/>
    </source>
</evidence>
<accession>A0ABX8B622</accession>
<sequence length="80" mass="9240">MPKLKSRQIAQARLRGDIFSALRSEGFLPISKHSATADLLQTRFGTTPDAFWKAVHELERERCVRVTPQGIYFVPPEERW</sequence>
<evidence type="ECO:0000313" key="1">
    <source>
        <dbReference type="EMBL" id="QUW02427.1"/>
    </source>
</evidence>
<name>A0ABX8B622_9BACT</name>
<dbReference type="EMBL" id="CP072648">
    <property type="protein sequence ID" value="QUW02427.1"/>
    <property type="molecule type" value="Genomic_DNA"/>
</dbReference>
<dbReference type="RefSeq" id="WP_211428317.1">
    <property type="nucleotide sequence ID" value="NZ_CP072648.1"/>
</dbReference>
<gene>
    <name evidence="1" type="ORF">J8C06_08695</name>
</gene>
<dbReference type="Proteomes" id="UP000676506">
    <property type="component" value="Chromosome 1"/>
</dbReference>
<protein>
    <recommendedName>
        <fullName evidence="3">HTH gntR-type domain-containing protein</fullName>
    </recommendedName>
</protein>
<organism evidence="1 2">
    <name type="scientific">Chloracidobacterium validum</name>
    <dbReference type="NCBI Taxonomy" id="2821543"/>
    <lineage>
        <taxon>Bacteria</taxon>
        <taxon>Pseudomonadati</taxon>
        <taxon>Acidobacteriota</taxon>
        <taxon>Terriglobia</taxon>
        <taxon>Terriglobales</taxon>
        <taxon>Acidobacteriaceae</taxon>
        <taxon>Chloracidobacterium</taxon>
    </lineage>
</organism>
<proteinExistence type="predicted"/>
<keyword evidence="2" id="KW-1185">Reference proteome</keyword>
<evidence type="ECO:0000313" key="2">
    <source>
        <dbReference type="Proteomes" id="UP000676506"/>
    </source>
</evidence>